<evidence type="ECO:0000256" key="2">
    <source>
        <dbReference type="ARBA" id="ARBA00022801"/>
    </source>
</evidence>
<dbReference type="PANTHER" id="PTHR11070">
    <property type="entry name" value="UVRD / RECB / PCRA DNA HELICASE FAMILY MEMBER"/>
    <property type="match status" value="1"/>
</dbReference>
<dbReference type="InterPro" id="IPR014017">
    <property type="entry name" value="DNA_helicase_UvrD-like_C"/>
</dbReference>
<comment type="caution">
    <text evidence="6">The sequence shown here is derived from an EMBL/GenBank/DDBJ whole genome shotgun (WGS) entry which is preliminary data.</text>
</comment>
<organism evidence="6 7">
    <name type="scientific">Paenibacillus cisolokensis</name>
    <dbReference type="NCBI Taxonomy" id="1658519"/>
    <lineage>
        <taxon>Bacteria</taxon>
        <taxon>Bacillati</taxon>
        <taxon>Bacillota</taxon>
        <taxon>Bacilli</taxon>
        <taxon>Bacillales</taxon>
        <taxon>Paenibacillaceae</taxon>
        <taxon>Paenibacillus</taxon>
    </lineage>
</organism>
<dbReference type="Pfam" id="PF13361">
    <property type="entry name" value="UvrD_C"/>
    <property type="match status" value="1"/>
</dbReference>
<keyword evidence="3" id="KW-0347">Helicase</keyword>
<dbReference type="EMBL" id="BOVJ01000013">
    <property type="protein sequence ID" value="GIQ61885.1"/>
    <property type="molecule type" value="Genomic_DNA"/>
</dbReference>
<dbReference type="PANTHER" id="PTHR11070:SF2">
    <property type="entry name" value="ATP-DEPENDENT DNA HELICASE SRS2"/>
    <property type="match status" value="1"/>
</dbReference>
<dbReference type="Proteomes" id="UP000680304">
    <property type="component" value="Unassembled WGS sequence"/>
</dbReference>
<keyword evidence="1" id="KW-0547">Nucleotide-binding</keyword>
<dbReference type="SUPFAM" id="SSF52540">
    <property type="entry name" value="P-loop containing nucleoside triphosphate hydrolases"/>
    <property type="match status" value="1"/>
</dbReference>
<keyword evidence="2" id="KW-0378">Hydrolase</keyword>
<accession>A0ABQ4N117</accession>
<gene>
    <name evidence="6" type="ORF">PACILC2_04530</name>
</gene>
<proteinExistence type="predicted"/>
<evidence type="ECO:0000256" key="3">
    <source>
        <dbReference type="ARBA" id="ARBA00022806"/>
    </source>
</evidence>
<dbReference type="Gene3D" id="3.40.50.300">
    <property type="entry name" value="P-loop containing nucleotide triphosphate hydrolases"/>
    <property type="match status" value="1"/>
</dbReference>
<protein>
    <recommendedName>
        <fullName evidence="5">UvrD-like helicase C-terminal domain-containing protein</fullName>
    </recommendedName>
</protein>
<evidence type="ECO:0000256" key="1">
    <source>
        <dbReference type="ARBA" id="ARBA00022741"/>
    </source>
</evidence>
<evidence type="ECO:0000313" key="6">
    <source>
        <dbReference type="EMBL" id="GIQ61885.1"/>
    </source>
</evidence>
<keyword evidence="7" id="KW-1185">Reference proteome</keyword>
<dbReference type="InterPro" id="IPR027417">
    <property type="entry name" value="P-loop_NTPase"/>
</dbReference>
<name>A0ABQ4N117_9BACL</name>
<reference evidence="6 7" key="1">
    <citation type="submission" date="2021-04" db="EMBL/GenBank/DDBJ databases">
        <title>Draft genome sequence of Paenibacillus cisolokensis, LC2-13A.</title>
        <authorList>
            <person name="Uke A."/>
            <person name="Chhe C."/>
            <person name="Baramee S."/>
            <person name="Kosugi A."/>
        </authorList>
    </citation>
    <scope>NUCLEOTIDE SEQUENCE [LARGE SCALE GENOMIC DNA]</scope>
    <source>
        <strain evidence="6 7">LC2-13A</strain>
    </source>
</reference>
<evidence type="ECO:0000256" key="4">
    <source>
        <dbReference type="ARBA" id="ARBA00022840"/>
    </source>
</evidence>
<keyword evidence="4" id="KW-0067">ATP-binding</keyword>
<feature type="domain" description="UvrD-like helicase C-terminal" evidence="5">
    <location>
        <begin position="83"/>
        <end position="150"/>
    </location>
</feature>
<sequence length="195" mass="22882">MESELHDFLLQLRGNLNQLRVDEDLCRQQLSEIVMEIISFIGQEKLFRLYPKYARGSYFKELLNNTIEKLTSAYIKHRDWSSTIADFLGLYSVPIMTIHKSKGLEYDTVIFLGLEDDAFWSFQSQTHQDLCAFFVALSRAKTQCFFTFSKSREVLRFRDLQVRVQTNNNISSLYQLLHSARVDIKNITDIKECVM</sequence>
<evidence type="ECO:0000259" key="5">
    <source>
        <dbReference type="Pfam" id="PF13361"/>
    </source>
</evidence>
<evidence type="ECO:0000313" key="7">
    <source>
        <dbReference type="Proteomes" id="UP000680304"/>
    </source>
</evidence>
<dbReference type="InterPro" id="IPR000212">
    <property type="entry name" value="DNA_helicase_UvrD/REP"/>
</dbReference>